<protein>
    <submittedName>
        <fullName evidence="2">Uncharacterized membrane protein HdeD, DUF308 family</fullName>
    </submittedName>
</protein>
<feature type="transmembrane region" description="Helical" evidence="1">
    <location>
        <begin position="46"/>
        <end position="64"/>
    </location>
</feature>
<evidence type="ECO:0000256" key="1">
    <source>
        <dbReference type="SAM" id="Phobius"/>
    </source>
</evidence>
<evidence type="ECO:0000313" key="3">
    <source>
        <dbReference type="Proteomes" id="UP001205740"/>
    </source>
</evidence>
<feature type="transmembrane region" description="Helical" evidence="1">
    <location>
        <begin position="160"/>
        <end position="181"/>
    </location>
</feature>
<name>A0ABT1GX79_9NOCA</name>
<keyword evidence="3" id="KW-1185">Reference proteome</keyword>
<dbReference type="PANTHER" id="PTHR34989:SF1">
    <property type="entry name" value="PROTEIN HDED"/>
    <property type="match status" value="1"/>
</dbReference>
<dbReference type="PANTHER" id="PTHR34989">
    <property type="entry name" value="PROTEIN HDED"/>
    <property type="match status" value="1"/>
</dbReference>
<evidence type="ECO:0000313" key="2">
    <source>
        <dbReference type="EMBL" id="MCP2159555.1"/>
    </source>
</evidence>
<dbReference type="InterPro" id="IPR005325">
    <property type="entry name" value="DUF308_memb"/>
</dbReference>
<dbReference type="EMBL" id="JAMTCG010000002">
    <property type="protein sequence ID" value="MCP2159555.1"/>
    <property type="molecule type" value="Genomic_DNA"/>
</dbReference>
<accession>A0ABT1GX79</accession>
<keyword evidence="1" id="KW-0472">Membrane</keyword>
<proteinExistence type="predicted"/>
<dbReference type="Proteomes" id="UP001205740">
    <property type="component" value="Unassembled WGS sequence"/>
</dbReference>
<feature type="transmembrane region" description="Helical" evidence="1">
    <location>
        <begin position="76"/>
        <end position="97"/>
    </location>
</feature>
<dbReference type="InterPro" id="IPR052712">
    <property type="entry name" value="Acid_resist_chaperone_HdeD"/>
</dbReference>
<sequence length="185" mass="18954">MTTTGSDRSERLAAARARLRGLLVATAVLGVVVGLIALVWPGPTLLVVAVLFGISLVVTGAYRLSVAFLAPGLSAGVRAVFGVLGLVILVAGVLCLADPAESLVLLAIVIGVSWIVQGVHDLVSRRVDTHGVPHWLMIASAVVSILAGVVVIALPGLAISTFLVVGAILLIVVSVINLITIPRRV</sequence>
<keyword evidence="1" id="KW-0812">Transmembrane</keyword>
<dbReference type="Pfam" id="PF03729">
    <property type="entry name" value="DUF308"/>
    <property type="match status" value="1"/>
</dbReference>
<keyword evidence="1" id="KW-1133">Transmembrane helix</keyword>
<feature type="transmembrane region" description="Helical" evidence="1">
    <location>
        <begin position="135"/>
        <end position="154"/>
    </location>
</feature>
<organism evidence="2 3">
    <name type="scientific">Williamsia serinedens</name>
    <dbReference type="NCBI Taxonomy" id="391736"/>
    <lineage>
        <taxon>Bacteria</taxon>
        <taxon>Bacillati</taxon>
        <taxon>Actinomycetota</taxon>
        <taxon>Actinomycetes</taxon>
        <taxon>Mycobacteriales</taxon>
        <taxon>Nocardiaceae</taxon>
        <taxon>Williamsia</taxon>
    </lineage>
</organism>
<comment type="caution">
    <text evidence="2">The sequence shown here is derived from an EMBL/GenBank/DDBJ whole genome shotgun (WGS) entry which is preliminary data.</text>
</comment>
<feature type="transmembrane region" description="Helical" evidence="1">
    <location>
        <begin position="21"/>
        <end position="40"/>
    </location>
</feature>
<dbReference type="RefSeq" id="WP_253653192.1">
    <property type="nucleotide sequence ID" value="NZ_BAAAOE010000001.1"/>
</dbReference>
<gene>
    <name evidence="2" type="ORF">LX12_000734</name>
</gene>
<feature type="transmembrane region" description="Helical" evidence="1">
    <location>
        <begin position="103"/>
        <end position="123"/>
    </location>
</feature>
<reference evidence="2 3" key="1">
    <citation type="submission" date="2022-06" db="EMBL/GenBank/DDBJ databases">
        <title>Genomic Encyclopedia of Archaeal and Bacterial Type Strains, Phase II (KMG-II): from individual species to whole genera.</title>
        <authorList>
            <person name="Goeker M."/>
        </authorList>
    </citation>
    <scope>NUCLEOTIDE SEQUENCE [LARGE SCALE GENOMIC DNA]</scope>
    <source>
        <strain evidence="2 3">DSM 45037</strain>
    </source>
</reference>